<dbReference type="AlphaFoldDB" id="A0A8H4P110"/>
<gene>
    <name evidence="2" type="ORF">F53441_5069</name>
</gene>
<dbReference type="EMBL" id="JAADJG010000202">
    <property type="protein sequence ID" value="KAF4451996.1"/>
    <property type="molecule type" value="Genomic_DNA"/>
</dbReference>
<feature type="compositionally biased region" description="Basic and acidic residues" evidence="1">
    <location>
        <begin position="73"/>
        <end position="82"/>
    </location>
</feature>
<accession>A0A8H4P110</accession>
<name>A0A8H4P110_9HYPO</name>
<feature type="compositionally biased region" description="Low complexity" evidence="1">
    <location>
        <begin position="23"/>
        <end position="48"/>
    </location>
</feature>
<evidence type="ECO:0000256" key="1">
    <source>
        <dbReference type="SAM" id="MobiDB-lite"/>
    </source>
</evidence>
<dbReference type="Proteomes" id="UP000605986">
    <property type="component" value="Unassembled WGS sequence"/>
</dbReference>
<protein>
    <submittedName>
        <fullName evidence="2">Uncharacterized protein</fullName>
    </submittedName>
</protein>
<feature type="region of interest" description="Disordered" evidence="1">
    <location>
        <begin position="1"/>
        <end position="134"/>
    </location>
</feature>
<keyword evidence="3" id="KW-1185">Reference proteome</keyword>
<feature type="region of interest" description="Disordered" evidence="1">
    <location>
        <begin position="510"/>
        <end position="557"/>
    </location>
</feature>
<evidence type="ECO:0000313" key="3">
    <source>
        <dbReference type="Proteomes" id="UP000605986"/>
    </source>
</evidence>
<organism evidence="2 3">
    <name type="scientific">Fusarium austroafricanum</name>
    <dbReference type="NCBI Taxonomy" id="2364996"/>
    <lineage>
        <taxon>Eukaryota</taxon>
        <taxon>Fungi</taxon>
        <taxon>Dikarya</taxon>
        <taxon>Ascomycota</taxon>
        <taxon>Pezizomycotina</taxon>
        <taxon>Sordariomycetes</taxon>
        <taxon>Hypocreomycetidae</taxon>
        <taxon>Hypocreales</taxon>
        <taxon>Nectriaceae</taxon>
        <taxon>Fusarium</taxon>
        <taxon>Fusarium concolor species complex</taxon>
    </lineage>
</organism>
<feature type="compositionally biased region" description="Acidic residues" evidence="1">
    <location>
        <begin position="517"/>
        <end position="557"/>
    </location>
</feature>
<dbReference type="OrthoDB" id="5413827at2759"/>
<feature type="region of interest" description="Disordered" evidence="1">
    <location>
        <begin position="162"/>
        <end position="186"/>
    </location>
</feature>
<evidence type="ECO:0000313" key="2">
    <source>
        <dbReference type="EMBL" id="KAF4451996.1"/>
    </source>
</evidence>
<reference evidence="2" key="1">
    <citation type="submission" date="2020-01" db="EMBL/GenBank/DDBJ databases">
        <title>Identification and distribution of gene clusters putatively required for synthesis of sphingolipid metabolism inhibitors in phylogenetically diverse species of the filamentous fungus Fusarium.</title>
        <authorList>
            <person name="Kim H.-S."/>
            <person name="Busman M."/>
            <person name="Brown D.W."/>
            <person name="Divon H."/>
            <person name="Uhlig S."/>
            <person name="Proctor R.H."/>
        </authorList>
    </citation>
    <scope>NUCLEOTIDE SEQUENCE</scope>
    <source>
        <strain evidence="2">NRRL 53441</strain>
    </source>
</reference>
<sequence>MASTRTIKQNPKIKMRVCQATQSRSRSSSPSSSSSSSGSAASSSSKRSLTITNDGRPKKRRKPQPSKGSQRVETSDGTKTKIEAPLLKDFTEENGIPMGQFNWGPRRQETPEESFDEDDTAPPPNVPSACSKYRGLGRGRNTVAWLRNCNPHIRGRNLVQRCNRRSASSSSPPQPPHRPPARTNIKTPRRLNLMDLPAEVREQIYRGLLVSNKPVPVYDGWKRVYQREKPGLETNILRVSKKVFVEASGVLYGENTFLYRLRDAPTRSQVMVNVQELANDDVYVPEPGIRDQEIDVNRGADPLAEPVHQPGTIDTVKYAQYFRYITVQADHNRYSSHTKEFMADAIKVFARASDKTNIHTLNIVISPRFTEGRFTFVDFFEPASELMVALKSLSCEIISISIWNKFLDNGVGASWTRLTLRTHQLRFHRQLALQELEDQENVKNNVVNDERSKNKSVTGRDLFKSDMKMQIFRFHQLCRINEKLAKLRAHVLNACKKHLQDHVIKQSAAESALGEVGQDENWDIYEHDEPEETEDDRDQDQEFEEPSDNDNDSDYEA</sequence>
<proteinExistence type="predicted"/>
<feature type="compositionally biased region" description="Acidic residues" evidence="1">
    <location>
        <begin position="111"/>
        <end position="120"/>
    </location>
</feature>
<comment type="caution">
    <text evidence="2">The sequence shown here is derived from an EMBL/GenBank/DDBJ whole genome shotgun (WGS) entry which is preliminary data.</text>
</comment>